<keyword evidence="3" id="KW-1185">Reference proteome</keyword>
<comment type="caution">
    <text evidence="2">The sequence shown here is derived from an EMBL/GenBank/DDBJ whole genome shotgun (WGS) entry which is preliminary data.</text>
</comment>
<keyword evidence="1" id="KW-0732">Signal</keyword>
<dbReference type="EMBL" id="CAJRST010015557">
    <property type="protein sequence ID" value="CAG5934360.1"/>
    <property type="molecule type" value="Genomic_DNA"/>
</dbReference>
<dbReference type="Proteomes" id="UP000677803">
    <property type="component" value="Unassembled WGS sequence"/>
</dbReference>
<feature type="chain" id="PRO_5035892429" evidence="1">
    <location>
        <begin position="23"/>
        <end position="68"/>
    </location>
</feature>
<evidence type="ECO:0000313" key="2">
    <source>
        <dbReference type="EMBL" id="CAG5934360.1"/>
    </source>
</evidence>
<protein>
    <submittedName>
        <fullName evidence="2">(Atlantic silverside) hypothetical protein</fullName>
    </submittedName>
</protein>
<feature type="signal peptide" evidence="1">
    <location>
        <begin position="1"/>
        <end position="22"/>
    </location>
</feature>
<organism evidence="2 3">
    <name type="scientific">Menidia menidia</name>
    <name type="common">Atlantic silverside</name>
    <dbReference type="NCBI Taxonomy" id="238744"/>
    <lineage>
        <taxon>Eukaryota</taxon>
        <taxon>Metazoa</taxon>
        <taxon>Chordata</taxon>
        <taxon>Craniata</taxon>
        <taxon>Vertebrata</taxon>
        <taxon>Euteleostomi</taxon>
        <taxon>Actinopterygii</taxon>
        <taxon>Neopterygii</taxon>
        <taxon>Teleostei</taxon>
        <taxon>Neoteleostei</taxon>
        <taxon>Acanthomorphata</taxon>
        <taxon>Ovalentaria</taxon>
        <taxon>Atherinomorphae</taxon>
        <taxon>Atheriniformes</taxon>
        <taxon>Atherinopsidae</taxon>
        <taxon>Menidiinae</taxon>
        <taxon>Menidia</taxon>
    </lineage>
</organism>
<accession>A0A8S4B9K2</accession>
<sequence length="68" mass="7231">MTGGEHLALLFVVACWPSWLPGFPSGAGHRVFAPLLAGQTVNPLLPLLLAGNDTANTDVESCTEMDYF</sequence>
<evidence type="ECO:0000256" key="1">
    <source>
        <dbReference type="SAM" id="SignalP"/>
    </source>
</evidence>
<proteinExistence type="predicted"/>
<name>A0A8S4B9K2_9TELE</name>
<dbReference type="AlphaFoldDB" id="A0A8S4B9K2"/>
<evidence type="ECO:0000313" key="3">
    <source>
        <dbReference type="Proteomes" id="UP000677803"/>
    </source>
</evidence>
<gene>
    <name evidence="2" type="ORF">MMEN_LOCUS13617</name>
</gene>
<reference evidence="2" key="1">
    <citation type="submission" date="2021-05" db="EMBL/GenBank/DDBJ databases">
        <authorList>
            <person name="Tigano A."/>
        </authorList>
    </citation>
    <scope>NUCLEOTIDE SEQUENCE</scope>
</reference>